<dbReference type="Proteomes" id="UP000294309">
    <property type="component" value="Chromosome"/>
</dbReference>
<feature type="transmembrane region" description="Helical" evidence="1">
    <location>
        <begin position="477"/>
        <end position="501"/>
    </location>
</feature>
<feature type="transmembrane region" description="Helical" evidence="1">
    <location>
        <begin position="582"/>
        <end position="602"/>
    </location>
</feature>
<evidence type="ECO:0000313" key="2">
    <source>
        <dbReference type="EMBL" id="QBQ08154.1"/>
    </source>
</evidence>
<dbReference type="RefSeq" id="WP_134298251.1">
    <property type="nucleotide sequence ID" value="NZ_CP038013.1"/>
</dbReference>
<keyword evidence="1" id="KW-0812">Transmembrane</keyword>
<organism evidence="2 3">
    <name type="scientific">Spiroplasma gladiatoris</name>
    <dbReference type="NCBI Taxonomy" id="2143"/>
    <lineage>
        <taxon>Bacteria</taxon>
        <taxon>Bacillati</taxon>
        <taxon>Mycoplasmatota</taxon>
        <taxon>Mollicutes</taxon>
        <taxon>Entomoplasmatales</taxon>
        <taxon>Spiroplasmataceae</taxon>
        <taxon>Spiroplasma</taxon>
    </lineage>
</organism>
<evidence type="ECO:0000313" key="3">
    <source>
        <dbReference type="Proteomes" id="UP000294309"/>
    </source>
</evidence>
<feature type="transmembrane region" description="Helical" evidence="1">
    <location>
        <begin position="72"/>
        <end position="92"/>
    </location>
</feature>
<reference evidence="2 3" key="1">
    <citation type="submission" date="2019-03" db="EMBL/GenBank/DDBJ databases">
        <title>Complete genome sequence of Spiroplasma gladiatoris TG-1 (DSM 22552).</title>
        <authorList>
            <person name="Lin Y.-C."/>
            <person name="Chou L."/>
            <person name="Kuo C.-H."/>
        </authorList>
    </citation>
    <scope>NUCLEOTIDE SEQUENCE [LARGE SCALE GENOMIC DNA]</scope>
    <source>
        <strain evidence="2 3">TG-1</strain>
    </source>
</reference>
<feature type="transmembrane region" description="Helical" evidence="1">
    <location>
        <begin position="409"/>
        <end position="432"/>
    </location>
</feature>
<feature type="transmembrane region" description="Helical" evidence="1">
    <location>
        <begin position="557"/>
        <end position="576"/>
    </location>
</feature>
<feature type="transmembrane region" description="Helical" evidence="1">
    <location>
        <begin position="12"/>
        <end position="32"/>
    </location>
</feature>
<feature type="transmembrane region" description="Helical" evidence="1">
    <location>
        <begin position="444"/>
        <end position="465"/>
    </location>
</feature>
<dbReference type="OrthoDB" id="388323at2"/>
<feature type="transmembrane region" description="Helical" evidence="1">
    <location>
        <begin position="39"/>
        <end position="66"/>
    </location>
</feature>
<feature type="transmembrane region" description="Helical" evidence="1">
    <location>
        <begin position="507"/>
        <end position="527"/>
    </location>
</feature>
<dbReference type="AlphaFoldDB" id="A0A4P7AI60"/>
<proteinExistence type="predicted"/>
<sequence>MENNRVKLIFKITISALLSSFLTILNLLFSFVPGLDVSFLMLALLSLMMTWDIAFFVTLTTSALAFLYKIPIFDGVSFLLTNLLTFVIFFSLRKMLLKNKWSIFLLLLIISTLYDTFIFLLWLVISDLQNATAMYISKTAEMHIIFVVYLFLPIITFKKLEIVLFKISSKYSFIINRNYLDYWDKEEIEKMKKYSDKKSNYVAQLISLIISMNILMSFLAFLPFLINNYYGYKYILLLIILPIVMLIMTPQWMKLKKKTNNKLVLTHNCVGLIVALTFVFLGMMLKNYNLALSLMILGIILFGVFIAGFIPMNIEILKSYKFRNGQKNNVNKIITMSSFVLIPFPFLLENFTKSVYTMTLYLFLILIVLFILCLNRNIMSDGNVLKVSKEDFRDAFKNKKFLSISLTQSIFIGLEKFLEYGLIFFFFISFTNKNLTLEFFQPRIYLFIFCGFLLKHVGRAAGYLFKWKNSNNIKINYLSNVMFMMTFLVIFTFTLVALFISFNNINLVYKLIIIFSQFVMGLAYILLKRSQDRVYKNMLNEKGINGAFILDHLNGNVLYSLTTYILFAVFFVAIPFNIYTFIALNSILLLTSTVVTISNLIIKK</sequence>
<feature type="transmembrane region" description="Helical" evidence="1">
    <location>
        <begin position="140"/>
        <end position="157"/>
    </location>
</feature>
<name>A0A4P7AI60_9MOLU</name>
<dbReference type="EMBL" id="CP038013">
    <property type="protein sequence ID" value="QBQ08154.1"/>
    <property type="molecule type" value="Genomic_DNA"/>
</dbReference>
<dbReference type="KEGG" id="sgq:SGLAD_v1c09550"/>
<feature type="transmembrane region" description="Helical" evidence="1">
    <location>
        <begin position="201"/>
        <end position="226"/>
    </location>
</feature>
<feature type="transmembrane region" description="Helical" evidence="1">
    <location>
        <begin position="330"/>
        <end position="348"/>
    </location>
</feature>
<keyword evidence="1" id="KW-1133">Transmembrane helix</keyword>
<accession>A0A4P7AI60</accession>
<evidence type="ECO:0000256" key="1">
    <source>
        <dbReference type="SAM" id="Phobius"/>
    </source>
</evidence>
<feature type="transmembrane region" description="Helical" evidence="1">
    <location>
        <begin position="104"/>
        <end position="125"/>
    </location>
</feature>
<feature type="transmembrane region" description="Helical" evidence="1">
    <location>
        <begin position="264"/>
        <end position="284"/>
    </location>
</feature>
<protein>
    <submittedName>
        <fullName evidence="2">MFS transporter</fullName>
    </submittedName>
</protein>
<gene>
    <name evidence="2" type="ORF">SGLAD_v1c09550</name>
</gene>
<feature type="transmembrane region" description="Helical" evidence="1">
    <location>
        <begin position="232"/>
        <end position="252"/>
    </location>
</feature>
<keyword evidence="3" id="KW-1185">Reference proteome</keyword>
<feature type="transmembrane region" description="Helical" evidence="1">
    <location>
        <begin position="290"/>
        <end position="310"/>
    </location>
</feature>
<keyword evidence="1" id="KW-0472">Membrane</keyword>
<feature type="transmembrane region" description="Helical" evidence="1">
    <location>
        <begin position="354"/>
        <end position="374"/>
    </location>
</feature>